<protein>
    <recommendedName>
        <fullName evidence="4">Adhesin</fullName>
    </recommendedName>
</protein>
<proteinExistence type="predicted"/>
<dbReference type="RefSeq" id="WP_191275471.1">
    <property type="nucleotide sequence ID" value="NZ_BMXJ01000009.1"/>
</dbReference>
<feature type="compositionally biased region" description="Polar residues" evidence="1">
    <location>
        <begin position="89"/>
        <end position="102"/>
    </location>
</feature>
<feature type="region of interest" description="Disordered" evidence="1">
    <location>
        <begin position="1"/>
        <end position="128"/>
    </location>
</feature>
<evidence type="ECO:0000256" key="1">
    <source>
        <dbReference type="SAM" id="MobiDB-lite"/>
    </source>
</evidence>
<accession>A0ABR9HAG4</accession>
<evidence type="ECO:0008006" key="4">
    <source>
        <dbReference type="Google" id="ProtNLM"/>
    </source>
</evidence>
<organism evidence="2 3">
    <name type="scientific">Nocardiopsis terrae</name>
    <dbReference type="NCBI Taxonomy" id="372655"/>
    <lineage>
        <taxon>Bacteria</taxon>
        <taxon>Bacillati</taxon>
        <taxon>Actinomycetota</taxon>
        <taxon>Actinomycetes</taxon>
        <taxon>Streptosporangiales</taxon>
        <taxon>Nocardiopsidaceae</taxon>
        <taxon>Nocardiopsis</taxon>
    </lineage>
</organism>
<feature type="compositionally biased region" description="Basic and acidic residues" evidence="1">
    <location>
        <begin position="21"/>
        <end position="36"/>
    </location>
</feature>
<name>A0ABR9HAG4_9ACTN</name>
<reference evidence="2 3" key="1">
    <citation type="submission" date="2020-10" db="EMBL/GenBank/DDBJ databases">
        <title>Sequencing the genomes of 1000 actinobacteria strains.</title>
        <authorList>
            <person name="Klenk H.-P."/>
        </authorList>
    </citation>
    <scope>NUCLEOTIDE SEQUENCE [LARGE SCALE GENOMIC DNA]</scope>
    <source>
        <strain evidence="2 3">DSM 45157</strain>
    </source>
</reference>
<dbReference type="EMBL" id="JADBDY010000001">
    <property type="protein sequence ID" value="MBE1456029.1"/>
    <property type="molecule type" value="Genomic_DNA"/>
</dbReference>
<feature type="compositionally biased region" description="Low complexity" evidence="1">
    <location>
        <begin position="56"/>
        <end position="66"/>
    </location>
</feature>
<feature type="compositionally biased region" description="Polar residues" evidence="1">
    <location>
        <begin position="67"/>
        <end position="78"/>
    </location>
</feature>
<dbReference type="Proteomes" id="UP000598217">
    <property type="component" value="Unassembled WGS sequence"/>
</dbReference>
<sequence>MTLSRPHRQDDPNSADAPGGRPDDRGESVSHSRDDNEVTVTTESGNVRVRKDDEGTVVTTPEGVTVSRTNDPDGTNTVRAGDEDLTLTFAPQQDSSETSGASGSAPPAPITTATIHAEGGGSVVTSNSRQADVRADGYDVSGGFGWHRVSHTDGTVINAASVHGSVDNHTTGGSDSQVGITSPDGSTPLARDVDGNTVVSPQGLPPVQLDGTVGGQVRAQDGDGMRLIAGIVTHKHEEISARGGRPHLR</sequence>
<keyword evidence="3" id="KW-1185">Reference proteome</keyword>
<comment type="caution">
    <text evidence="2">The sequence shown here is derived from an EMBL/GenBank/DDBJ whole genome shotgun (WGS) entry which is preliminary data.</text>
</comment>
<gene>
    <name evidence="2" type="ORF">H4W79_000243</name>
</gene>
<evidence type="ECO:0000313" key="3">
    <source>
        <dbReference type="Proteomes" id="UP000598217"/>
    </source>
</evidence>
<evidence type="ECO:0000313" key="2">
    <source>
        <dbReference type="EMBL" id="MBE1456029.1"/>
    </source>
</evidence>